<dbReference type="EMBL" id="JAVRJZ010000102">
    <property type="protein sequence ID" value="KAK2703405.1"/>
    <property type="molecule type" value="Genomic_DNA"/>
</dbReference>
<dbReference type="InterPro" id="IPR017937">
    <property type="entry name" value="Thioredoxin_CS"/>
</dbReference>
<evidence type="ECO:0000256" key="2">
    <source>
        <dbReference type="ARBA" id="ARBA00022741"/>
    </source>
</evidence>
<dbReference type="PANTHER" id="PTHR45672">
    <property type="entry name" value="PROTEIN DISULFIDE-ISOMERASE C17H9.14C-RELATED"/>
    <property type="match status" value="1"/>
</dbReference>
<dbReference type="InterPro" id="IPR027417">
    <property type="entry name" value="P-loop_NTPase"/>
</dbReference>
<feature type="non-terminal residue" evidence="6">
    <location>
        <position position="666"/>
    </location>
</feature>
<dbReference type="PANTHER" id="PTHR45672:SF2">
    <property type="entry name" value="PROTEIN DISULFIDE-ISOMERASE A5"/>
    <property type="match status" value="1"/>
</dbReference>
<gene>
    <name evidence="6" type="ORF">QYM36_018131</name>
</gene>
<evidence type="ECO:0000313" key="6">
    <source>
        <dbReference type="EMBL" id="KAK2703405.1"/>
    </source>
</evidence>
<dbReference type="Gene3D" id="3.40.30.10">
    <property type="entry name" value="Glutaredoxin"/>
    <property type="match status" value="3"/>
</dbReference>
<dbReference type="InterPro" id="IPR051063">
    <property type="entry name" value="PDI"/>
</dbReference>
<evidence type="ECO:0000256" key="4">
    <source>
        <dbReference type="SAM" id="Coils"/>
    </source>
</evidence>
<dbReference type="GO" id="GO:0008017">
    <property type="term" value="F:microtubule binding"/>
    <property type="evidence" value="ECO:0007669"/>
    <property type="project" value="InterPro"/>
</dbReference>
<comment type="caution">
    <text evidence="6">The sequence shown here is derived from an EMBL/GenBank/DDBJ whole genome shotgun (WGS) entry which is preliminary data.</text>
</comment>
<dbReference type="PROSITE" id="PS51352">
    <property type="entry name" value="THIOREDOXIN_2"/>
    <property type="match status" value="1"/>
</dbReference>
<dbReference type="GO" id="GO:0007018">
    <property type="term" value="P:microtubule-based movement"/>
    <property type="evidence" value="ECO:0007669"/>
    <property type="project" value="InterPro"/>
</dbReference>
<accession>A0AA88H2U5</accession>
<dbReference type="GO" id="GO:0003777">
    <property type="term" value="F:microtubule motor activity"/>
    <property type="evidence" value="ECO:0007669"/>
    <property type="project" value="InterPro"/>
</dbReference>
<dbReference type="GO" id="GO:0006457">
    <property type="term" value="P:protein folding"/>
    <property type="evidence" value="ECO:0007669"/>
    <property type="project" value="TreeGrafter"/>
</dbReference>
<evidence type="ECO:0000256" key="3">
    <source>
        <dbReference type="ARBA" id="ARBA00022840"/>
    </source>
</evidence>
<evidence type="ECO:0000259" key="5">
    <source>
        <dbReference type="PROSITE" id="PS51352"/>
    </source>
</evidence>
<dbReference type="Pfam" id="PF00085">
    <property type="entry name" value="Thioredoxin"/>
    <property type="match status" value="2"/>
</dbReference>
<protein>
    <recommendedName>
        <fullName evidence="5">Thioredoxin domain-containing protein</fullName>
    </recommendedName>
</protein>
<feature type="coiled-coil region" evidence="4">
    <location>
        <begin position="254"/>
        <end position="313"/>
    </location>
</feature>
<reference evidence="6" key="1">
    <citation type="submission" date="2023-07" db="EMBL/GenBank/DDBJ databases">
        <title>Chromosome-level genome assembly of Artemia franciscana.</title>
        <authorList>
            <person name="Jo E."/>
        </authorList>
    </citation>
    <scope>NUCLEOTIDE SEQUENCE</scope>
    <source>
        <tissue evidence="6">Whole body</tissue>
    </source>
</reference>
<keyword evidence="7" id="KW-1185">Reference proteome</keyword>
<dbReference type="InterPro" id="IPR036961">
    <property type="entry name" value="Kinesin_motor_dom_sf"/>
</dbReference>
<evidence type="ECO:0000256" key="1">
    <source>
        <dbReference type="ARBA" id="ARBA00006347"/>
    </source>
</evidence>
<dbReference type="GO" id="GO:0005524">
    <property type="term" value="F:ATP binding"/>
    <property type="evidence" value="ECO:0007669"/>
    <property type="project" value="UniProtKB-KW"/>
</dbReference>
<dbReference type="InterPro" id="IPR046374">
    <property type="entry name" value="PDI_a_PDIR"/>
</dbReference>
<dbReference type="GO" id="GO:0003756">
    <property type="term" value="F:protein disulfide isomerase activity"/>
    <property type="evidence" value="ECO:0007669"/>
    <property type="project" value="InterPro"/>
</dbReference>
<dbReference type="InterPro" id="IPR001752">
    <property type="entry name" value="Kinesin_motor_dom"/>
</dbReference>
<dbReference type="PRINTS" id="PR00421">
    <property type="entry name" value="THIOREDOXIN"/>
</dbReference>
<evidence type="ECO:0000313" key="7">
    <source>
        <dbReference type="Proteomes" id="UP001187531"/>
    </source>
</evidence>
<dbReference type="InterPro" id="IPR013766">
    <property type="entry name" value="Thioredoxin_domain"/>
</dbReference>
<dbReference type="SUPFAM" id="SSF52540">
    <property type="entry name" value="P-loop containing nucleoside triphosphate hydrolases"/>
    <property type="match status" value="1"/>
</dbReference>
<dbReference type="SUPFAM" id="SSF52833">
    <property type="entry name" value="Thioredoxin-like"/>
    <property type="match status" value="3"/>
</dbReference>
<dbReference type="GO" id="GO:0005783">
    <property type="term" value="C:endoplasmic reticulum"/>
    <property type="evidence" value="ECO:0007669"/>
    <property type="project" value="TreeGrafter"/>
</dbReference>
<dbReference type="Pfam" id="PF00225">
    <property type="entry name" value="Kinesin"/>
    <property type="match status" value="1"/>
</dbReference>
<dbReference type="InterPro" id="IPR036249">
    <property type="entry name" value="Thioredoxin-like_sf"/>
</dbReference>
<keyword evidence="2" id="KW-0547">Nucleotide-binding</keyword>
<keyword evidence="3" id="KW-0067">ATP-binding</keyword>
<dbReference type="CDD" id="cd02997">
    <property type="entry name" value="PDI_a_PDIR"/>
    <property type="match status" value="1"/>
</dbReference>
<dbReference type="PROSITE" id="PS00194">
    <property type="entry name" value="THIOREDOXIN_1"/>
    <property type="match status" value="1"/>
</dbReference>
<dbReference type="Gene3D" id="3.40.850.10">
    <property type="entry name" value="Kinesin motor domain"/>
    <property type="match status" value="1"/>
</dbReference>
<name>A0AA88H2U5_ARTSF</name>
<comment type="similarity">
    <text evidence="1">Belongs to the protein disulfide isomerase family.</text>
</comment>
<organism evidence="6 7">
    <name type="scientific">Artemia franciscana</name>
    <name type="common">Brine shrimp</name>
    <name type="synonym">Artemia sanfranciscana</name>
    <dbReference type="NCBI Taxonomy" id="6661"/>
    <lineage>
        <taxon>Eukaryota</taxon>
        <taxon>Metazoa</taxon>
        <taxon>Ecdysozoa</taxon>
        <taxon>Arthropoda</taxon>
        <taxon>Crustacea</taxon>
        <taxon>Branchiopoda</taxon>
        <taxon>Anostraca</taxon>
        <taxon>Artemiidae</taxon>
        <taxon>Artemia</taxon>
    </lineage>
</organism>
<sequence length="666" mass="75694">MLIDLTGSESGAATGHNGARFQEGRSIAESMRATMKSNYCLTKLMLIDLTGSESGTATGHSGARFQEGRSIAESMRATMKSNYCLTKLMLIDLTGSESGTATGHSGARFQEGRSIAESMRATMKSNYCLTKLMLIDLTGSESGTATGNSGARFQEGRSINKSILVLGMLLFSLCIVPKDKSLNKLSEARVDARTNILKIQSLEKEINYWMQNKQKLMKRCMMFTVNTQLGDVERRSEKLESMRVCKIEGFKVIMEDAKKRLISIESSLQKYEQKTNTKFGEEWFEEIKLLAKLLKMECRLAEYCEKVKHLEKLLTLREKFGVEDQEQLLNALNMTQTYYLLLRTEGHVSQYQEAQFEVSFYHVHGLKKKTPSALVQGISDLKEFKKIIKTKTNVLVAFSKDPKETTDLQQILEEAANAMRGTATLMLIDCNSEARKICKNQKVTPEPSTLKYYKEGEFKKEYDRKMTVSSINSFLLDPLGDIPWDEDDAAQDIVHLADPQSYLKLLKTEKKPILVMFYAPWCGFCKRMKPDYSKAATELKTEAVLAAMDVNKPVNDKIRYMHNITGFPTLMYFKPGEKPRTYEGDNNKDAIVGFMRNPDQPLAKPKEEEEWSDVESDVEHLNSENFDQFLKENPSTLVMFYAPWCGHCKRMKPVYETAALKLKEQK</sequence>
<feature type="domain" description="Thioredoxin" evidence="5">
    <location>
        <begin position="473"/>
        <end position="635"/>
    </location>
</feature>
<keyword evidence="4" id="KW-0175">Coiled coil</keyword>
<dbReference type="Proteomes" id="UP001187531">
    <property type="component" value="Unassembled WGS sequence"/>
</dbReference>
<proteinExistence type="inferred from homology"/>
<dbReference type="AlphaFoldDB" id="A0AA88H2U5"/>